<evidence type="ECO:0000313" key="3">
    <source>
        <dbReference type="Proteomes" id="UP000234789"/>
    </source>
</evidence>
<feature type="domain" description="SET" evidence="1">
    <location>
        <begin position="1"/>
        <end position="111"/>
    </location>
</feature>
<dbReference type="EMBL" id="NFEZ01000003">
    <property type="protein sequence ID" value="PLT46726.1"/>
    <property type="molecule type" value="Genomic_DNA"/>
</dbReference>
<protein>
    <recommendedName>
        <fullName evidence="1">SET domain-containing protein</fullName>
    </recommendedName>
</protein>
<dbReference type="InterPro" id="IPR001214">
    <property type="entry name" value="SET_dom"/>
</dbReference>
<dbReference type="InterPro" id="IPR053185">
    <property type="entry name" value="SET_domain_protein"/>
</dbReference>
<organism evidence="2 3">
    <name type="scientific">Paenibacillus pasadenensis</name>
    <dbReference type="NCBI Taxonomy" id="217090"/>
    <lineage>
        <taxon>Bacteria</taxon>
        <taxon>Bacillati</taxon>
        <taxon>Bacillota</taxon>
        <taxon>Bacilli</taxon>
        <taxon>Bacillales</taxon>
        <taxon>Paenibacillaceae</taxon>
        <taxon>Paenibacillus</taxon>
    </lineage>
</organism>
<dbReference type="PANTHER" id="PTHR47332">
    <property type="entry name" value="SET DOMAIN-CONTAINING PROTEIN 5"/>
    <property type="match status" value="1"/>
</dbReference>
<dbReference type="CDD" id="cd10540">
    <property type="entry name" value="SET_SpSet7-like"/>
    <property type="match status" value="1"/>
</dbReference>
<dbReference type="GO" id="GO:0062122">
    <property type="term" value="F:histone H3K37 methyltransferase activity"/>
    <property type="evidence" value="ECO:0007669"/>
    <property type="project" value="InterPro"/>
</dbReference>
<dbReference type="Gene3D" id="2.170.270.10">
    <property type="entry name" value="SET domain"/>
    <property type="match status" value="1"/>
</dbReference>
<dbReference type="SUPFAM" id="SSF82199">
    <property type="entry name" value="SET domain"/>
    <property type="match status" value="1"/>
</dbReference>
<reference evidence="2 3" key="1">
    <citation type="submission" date="2017-05" db="EMBL/GenBank/DDBJ databases">
        <title>Functional genome analysis of Paenibacillus pasadenensis strain R16: insights on endophytic life style and antifungal activity.</title>
        <authorList>
            <person name="Passera A."/>
            <person name="Marcolungo L."/>
            <person name="Casati P."/>
            <person name="Brasca M."/>
            <person name="Quaglino F."/>
            <person name="Delledonne M."/>
        </authorList>
    </citation>
    <scope>NUCLEOTIDE SEQUENCE [LARGE SCALE GENOMIC DNA]</scope>
    <source>
        <strain evidence="2 3">R16</strain>
    </source>
</reference>
<evidence type="ECO:0000259" key="1">
    <source>
        <dbReference type="PROSITE" id="PS50280"/>
    </source>
</evidence>
<name>A0A2N5N8P5_9BACL</name>
<sequence length="131" mass="15021">MLEVRQSPNTTGEFTRGVFATRDIAKGTLFHEAPVVTYPNEEHELIEQTILEDYVFNFGANHGALVLGYGSLFNHSYEPNAVYELNFEQLTVEFYAYRDIAAGEEIMINYNGEPDCDDPLWFTENDEPEEK</sequence>
<dbReference type="PROSITE" id="PS50280">
    <property type="entry name" value="SET"/>
    <property type="match status" value="1"/>
</dbReference>
<dbReference type="OrthoDB" id="279507at2"/>
<dbReference type="PIRSF" id="PIRSF022536">
    <property type="entry name" value="A612L_SET"/>
    <property type="match status" value="1"/>
</dbReference>
<dbReference type="InterPro" id="IPR046341">
    <property type="entry name" value="SET_dom_sf"/>
</dbReference>
<dbReference type="Proteomes" id="UP000234789">
    <property type="component" value="Unassembled WGS sequence"/>
</dbReference>
<dbReference type="PANTHER" id="PTHR47332:SF6">
    <property type="entry name" value="SET DOMAIN-CONTAINING PROTEIN"/>
    <property type="match status" value="1"/>
</dbReference>
<keyword evidence="3" id="KW-1185">Reference proteome</keyword>
<gene>
    <name evidence="2" type="ORF">B8V81_0950</name>
</gene>
<evidence type="ECO:0000313" key="2">
    <source>
        <dbReference type="EMBL" id="PLT46726.1"/>
    </source>
</evidence>
<dbReference type="AlphaFoldDB" id="A0A2N5N8P5"/>
<dbReference type="InterPro" id="IPR009207">
    <property type="entry name" value="SET7_MeTrfase"/>
</dbReference>
<dbReference type="RefSeq" id="WP_028597207.1">
    <property type="nucleotide sequence ID" value="NZ_BIMM01000001.1"/>
</dbReference>
<dbReference type="Pfam" id="PF00856">
    <property type="entry name" value="SET"/>
    <property type="match status" value="1"/>
</dbReference>
<proteinExistence type="predicted"/>
<comment type="caution">
    <text evidence="2">The sequence shown here is derived from an EMBL/GenBank/DDBJ whole genome shotgun (WGS) entry which is preliminary data.</text>
</comment>
<accession>A0A2N5N8P5</accession>
<dbReference type="SMART" id="SM00317">
    <property type="entry name" value="SET"/>
    <property type="match status" value="1"/>
</dbReference>